<dbReference type="Proteomes" id="UP000053923">
    <property type="component" value="Unassembled WGS sequence"/>
</dbReference>
<dbReference type="OrthoDB" id="3490462at2"/>
<dbReference type="Pfam" id="PF13676">
    <property type="entry name" value="TIR_2"/>
    <property type="match status" value="1"/>
</dbReference>
<dbReference type="GO" id="GO:0007165">
    <property type="term" value="P:signal transduction"/>
    <property type="evidence" value="ECO:0007669"/>
    <property type="project" value="InterPro"/>
</dbReference>
<dbReference type="RefSeq" id="WP_062715761.1">
    <property type="nucleotide sequence ID" value="NZ_LLZG01000424.1"/>
</dbReference>
<evidence type="ECO:0000313" key="3">
    <source>
        <dbReference type="Proteomes" id="UP000053923"/>
    </source>
</evidence>
<accession>A0A101J5A9</accession>
<proteinExistence type="predicted"/>
<evidence type="ECO:0000259" key="1">
    <source>
        <dbReference type="PROSITE" id="PS50104"/>
    </source>
</evidence>
<dbReference type="Gene3D" id="3.40.50.300">
    <property type="entry name" value="P-loop containing nucleotide triphosphate hydrolases"/>
    <property type="match status" value="1"/>
</dbReference>
<keyword evidence="3" id="KW-1185">Reference proteome</keyword>
<dbReference type="InterPro" id="IPR035897">
    <property type="entry name" value="Toll_tir_struct_dom_sf"/>
</dbReference>
<name>A0A101J5A9_9ACTN</name>
<dbReference type="EMBL" id="LLZG01000424">
    <property type="protein sequence ID" value="KUL20495.1"/>
    <property type="molecule type" value="Genomic_DNA"/>
</dbReference>
<dbReference type="PRINTS" id="PR00364">
    <property type="entry name" value="DISEASERSIST"/>
</dbReference>
<dbReference type="Gene3D" id="3.40.50.10140">
    <property type="entry name" value="Toll/interleukin-1 receptor homology (TIR) domain"/>
    <property type="match status" value="1"/>
</dbReference>
<organism evidence="2 3">
    <name type="scientific">Streptomyces regalis</name>
    <dbReference type="NCBI Taxonomy" id="68262"/>
    <lineage>
        <taxon>Bacteria</taxon>
        <taxon>Bacillati</taxon>
        <taxon>Actinomycetota</taxon>
        <taxon>Actinomycetes</taxon>
        <taxon>Kitasatosporales</taxon>
        <taxon>Streptomycetaceae</taxon>
        <taxon>Streptomyces</taxon>
    </lineage>
</organism>
<feature type="domain" description="TIR" evidence="1">
    <location>
        <begin position="1"/>
        <end position="131"/>
    </location>
</feature>
<reference evidence="3" key="1">
    <citation type="submission" date="2015-10" db="EMBL/GenBank/DDBJ databases">
        <authorList>
            <person name="Ju K.-S."/>
            <person name="Doroghazi J.R."/>
            <person name="Metcalf W.W."/>
        </authorList>
    </citation>
    <scope>NUCLEOTIDE SEQUENCE [LARGE SCALE GENOMIC DNA]</scope>
    <source>
        <strain evidence="3">NRRL 3151</strain>
    </source>
</reference>
<gene>
    <name evidence="2" type="ORF">ADL12_49090</name>
</gene>
<comment type="caution">
    <text evidence="2">The sequence shown here is derived from an EMBL/GenBank/DDBJ whole genome shotgun (WGS) entry which is preliminary data.</text>
</comment>
<sequence>MWDVFLSYSRGDVERARPLARALRDGGLEVFTDETGVESFAGISATIRRELGRSKALLAFYSAGYPEREACQWELTTAYLAGLGEGDPRRRVMVVNPERAADHIQPVELCDARHAAPDDLPALVADVRAHVARLDGPMTIAEPGVRHWLLGTPQPRPDFLGRLSELWQVHSALHAHAAPLVTGRAAAHAVQIRGMAGIGKTLLAQEYALRFEAVYPGGVCWVDGEAYEDSVRALGGAGGGVGGPGAAGPGGLFAYFDAIGEPFLWIVDAAPADRLPARDIAAMSAPHPLGHTLFTLRSRAYDTLGTPVDLGPLDAPHARVLAGGDEALADAVDGHPLALGLLGRAVRAGHHPDALYDRLHARGRSLLDTLADEDVTGAVVRDVDTTDAADVLRCAAALHPLPLTTDDAAHVLAAADRVPRIVARRRAANGVHELRARSLLTPAADERWSLHPVTQHAWHHHDPAPARTEALRRAALHTVCGRRDARDPVTLAFPGTRREAPMAAPSESERMAAYDIQVELVTRIGVQELAPGTGSLREALTSLKSLIDFTRATLHAYSVSLERGSETGAPTVRSLAYTLINETIRPFTSTWHPRLAAYEARCPADVTPLDHEAAWPQAETMRAELAALREPLVRITEGLGGISGADFGVAATG</sequence>
<evidence type="ECO:0000313" key="2">
    <source>
        <dbReference type="EMBL" id="KUL20495.1"/>
    </source>
</evidence>
<dbReference type="InterPro" id="IPR000157">
    <property type="entry name" value="TIR_dom"/>
</dbReference>
<dbReference type="SUPFAM" id="SSF52200">
    <property type="entry name" value="Toll/Interleukin receptor TIR domain"/>
    <property type="match status" value="1"/>
</dbReference>
<protein>
    <submittedName>
        <fullName evidence="2">TIR protein</fullName>
    </submittedName>
</protein>
<dbReference type="InterPro" id="IPR027417">
    <property type="entry name" value="P-loop_NTPase"/>
</dbReference>
<dbReference type="AlphaFoldDB" id="A0A101J5A9"/>
<dbReference type="PROSITE" id="PS50104">
    <property type="entry name" value="TIR"/>
    <property type="match status" value="1"/>
</dbReference>